<dbReference type="AlphaFoldDB" id="H1Y205"/>
<accession>H1Y205</accession>
<dbReference type="Proteomes" id="UP000002774">
    <property type="component" value="Chromosome"/>
</dbReference>
<reference evidence="2" key="1">
    <citation type="submission" date="2011-09" db="EMBL/GenBank/DDBJ databases">
        <title>The permanent draft genome of Mucilaginibacter paludis DSM 18603.</title>
        <authorList>
            <consortium name="US DOE Joint Genome Institute (JGI-PGF)"/>
            <person name="Lucas S."/>
            <person name="Han J."/>
            <person name="Lapidus A."/>
            <person name="Bruce D."/>
            <person name="Goodwin L."/>
            <person name="Pitluck S."/>
            <person name="Peters L."/>
            <person name="Kyrpides N."/>
            <person name="Mavromatis K."/>
            <person name="Ivanova N."/>
            <person name="Mikhailova N."/>
            <person name="Held B."/>
            <person name="Detter J.C."/>
            <person name="Tapia R."/>
            <person name="Han C."/>
            <person name="Land M."/>
            <person name="Hauser L."/>
            <person name="Markowitz V."/>
            <person name="Cheng J.-F."/>
            <person name="Hugenholtz P."/>
            <person name="Woyke T."/>
            <person name="Wu D."/>
            <person name="Tindall B."/>
            <person name="Brambilla E."/>
            <person name="Klenk H.-P."/>
            <person name="Eisen J.A."/>
        </authorList>
    </citation>
    <scope>NUCLEOTIDE SEQUENCE [LARGE SCALE GENOMIC DNA]</scope>
    <source>
        <strain evidence="2">DSM 18603</strain>
    </source>
</reference>
<evidence type="ECO:0000256" key="1">
    <source>
        <dbReference type="SAM" id="Phobius"/>
    </source>
</evidence>
<dbReference type="RefSeq" id="WP_008505575.1">
    <property type="nucleotide sequence ID" value="NZ_CM001403.1"/>
</dbReference>
<proteinExistence type="predicted"/>
<keyword evidence="3" id="KW-1185">Reference proteome</keyword>
<dbReference type="HOGENOM" id="CLU_3202195_0_0_10"/>
<sequence length="45" mass="5256">MRIDPIIKVKEDPFKDLTSTQKKGRKVAVVLAFVAVFVWFFKIVF</sequence>
<feature type="transmembrane region" description="Helical" evidence="1">
    <location>
        <begin position="27"/>
        <end position="44"/>
    </location>
</feature>
<organism evidence="2 3">
    <name type="scientific">Mucilaginibacter paludis DSM 18603</name>
    <dbReference type="NCBI Taxonomy" id="714943"/>
    <lineage>
        <taxon>Bacteria</taxon>
        <taxon>Pseudomonadati</taxon>
        <taxon>Bacteroidota</taxon>
        <taxon>Sphingobacteriia</taxon>
        <taxon>Sphingobacteriales</taxon>
        <taxon>Sphingobacteriaceae</taxon>
        <taxon>Mucilaginibacter</taxon>
    </lineage>
</organism>
<evidence type="ECO:0000313" key="2">
    <source>
        <dbReference type="EMBL" id="EHQ25708.1"/>
    </source>
</evidence>
<evidence type="ECO:0000313" key="3">
    <source>
        <dbReference type="Proteomes" id="UP000002774"/>
    </source>
</evidence>
<gene>
    <name evidence="2" type="ORF">Mucpa_1550</name>
</gene>
<keyword evidence="1" id="KW-1133">Transmembrane helix</keyword>
<name>H1Y205_9SPHI</name>
<protein>
    <submittedName>
        <fullName evidence="2">Uncharacterized protein</fullName>
    </submittedName>
</protein>
<dbReference type="EMBL" id="CM001403">
    <property type="protein sequence ID" value="EHQ25708.1"/>
    <property type="molecule type" value="Genomic_DNA"/>
</dbReference>
<keyword evidence="1" id="KW-0812">Transmembrane</keyword>
<keyword evidence="1" id="KW-0472">Membrane</keyword>